<dbReference type="STRING" id="29554.MCAN360_0080"/>
<gene>
    <name evidence="1" type="ORF">MCAN360_0080</name>
</gene>
<dbReference type="RefSeq" id="WP_045433206.1">
    <property type="nucleotide sequence ID" value="NZ_AP014631.1"/>
</dbReference>
<keyword evidence="1" id="KW-0449">Lipoprotein</keyword>
<dbReference type="OrthoDB" id="401212at2"/>
<dbReference type="HOGENOM" id="CLU_065988_0_0_14"/>
<dbReference type="PROSITE" id="PS51257">
    <property type="entry name" value="PROKAR_LIPOPROTEIN"/>
    <property type="match status" value="1"/>
</dbReference>
<protein>
    <submittedName>
        <fullName evidence="1">Lipoprotein</fullName>
    </submittedName>
</protein>
<proteinExistence type="predicted"/>
<accession>A0A077L5T7</accession>
<organism evidence="1 2">
    <name type="scientific">Metamycoplasma canadense</name>
    <dbReference type="NCBI Taxonomy" id="29554"/>
    <lineage>
        <taxon>Bacteria</taxon>
        <taxon>Bacillati</taxon>
        <taxon>Mycoplasmatota</taxon>
        <taxon>Mycoplasmoidales</taxon>
        <taxon>Metamycoplasmataceae</taxon>
        <taxon>Metamycoplasma</taxon>
    </lineage>
</organism>
<dbReference type="EMBL" id="AP014631">
    <property type="protein sequence ID" value="BAP39367.1"/>
    <property type="molecule type" value="Genomic_DNA"/>
</dbReference>
<evidence type="ECO:0000313" key="2">
    <source>
        <dbReference type="Proteomes" id="UP000031641"/>
    </source>
</evidence>
<sequence>MKKINKFILLSSPIITPLLTISLVSCIESNQNVLEAEIPGGFKFIPSTYDPKETKTANYIEFLLKKQFRNNEVEKAKFLKNQQDEKKLFEEIKKISEDYKNNKLDFELSKKFINDIKNFYSKNWLFMLKNIEKFNWQHLEWWKFEPTENAKHSDEFLNKLSELSNADDYFFYTNYWDELKEGDESAESPNDVFYLKKDKMIIRILISKNKEGNKSLFFDKIILFPKARNNKIVIKLISDTVHNAIIHGFQAGYNTFEKDIFKNFGHPALGLLLVKEIEGENNENK</sequence>
<name>A0A077L5T7_9BACT</name>
<dbReference type="Proteomes" id="UP000031641">
    <property type="component" value="Chromosome"/>
</dbReference>
<dbReference type="NCBIfam" id="TIGR04313">
    <property type="entry name" value="aro_clust_Mycop"/>
    <property type="match status" value="1"/>
</dbReference>
<keyword evidence="2" id="KW-1185">Reference proteome</keyword>
<dbReference type="KEGG" id="mcan:MCAN360_0080"/>
<evidence type="ECO:0000313" key="1">
    <source>
        <dbReference type="EMBL" id="BAP39367.1"/>
    </source>
</evidence>
<reference evidence="2" key="1">
    <citation type="journal article" date="2014" name="Genome Announc.">
        <title>Complete Genome Sequence of Mycoplasma canadense Strain HAZ 360_1 from Bovine Mastitic Milk in Japan.</title>
        <authorList>
            <person name="Hata E."/>
        </authorList>
    </citation>
    <scope>NUCLEOTIDE SEQUENCE [LARGE SCALE GENOMIC DNA]</scope>
    <source>
        <strain evidence="2">HAZ360_1</strain>
    </source>
</reference>
<dbReference type="InterPro" id="IPR027593">
    <property type="entry name" value="Aro_clust"/>
</dbReference>
<dbReference type="AlphaFoldDB" id="A0A077L5T7"/>